<evidence type="ECO:0000313" key="2">
    <source>
        <dbReference type="EMBL" id="PZP56713.1"/>
    </source>
</evidence>
<protein>
    <submittedName>
        <fullName evidence="2">DUF1761 domain-containing protein</fullName>
    </submittedName>
</protein>
<evidence type="ECO:0000313" key="3">
    <source>
        <dbReference type="Proteomes" id="UP000249739"/>
    </source>
</evidence>
<sequence length="142" mass="15819">MANPELLQTIGQNWLLPIFVSGIAAFLLGILWYHPKVMGTKWLEARGSTTAPSFASSQFIVTLPLWLITAGFFAFMVWYFNISDPMEFFLLACLLWVAFVMPPLVMGSLYTGYPFNAVAIDAAYQLGGYYAIGAAQYLIHAF</sequence>
<proteinExistence type="predicted"/>
<feature type="transmembrane region" description="Helical" evidence="1">
    <location>
        <begin position="86"/>
        <end position="105"/>
    </location>
</feature>
<feature type="transmembrane region" description="Helical" evidence="1">
    <location>
        <begin position="54"/>
        <end position="80"/>
    </location>
</feature>
<dbReference type="Pfam" id="PF08570">
    <property type="entry name" value="DUF1761"/>
    <property type="match status" value="1"/>
</dbReference>
<evidence type="ECO:0000256" key="1">
    <source>
        <dbReference type="SAM" id="Phobius"/>
    </source>
</evidence>
<reference evidence="2 3" key="1">
    <citation type="submission" date="2017-08" db="EMBL/GenBank/DDBJ databases">
        <title>Infants hospitalized years apart are colonized by the same room-sourced microbial strains.</title>
        <authorList>
            <person name="Brooks B."/>
            <person name="Olm M.R."/>
            <person name="Firek B.A."/>
            <person name="Baker R."/>
            <person name="Thomas B.C."/>
            <person name="Morowitz M.J."/>
            <person name="Banfield J.F."/>
        </authorList>
    </citation>
    <scope>NUCLEOTIDE SEQUENCE [LARGE SCALE GENOMIC DNA]</scope>
    <source>
        <strain evidence="2">S2_006_000_R2_64</strain>
    </source>
</reference>
<name>A0A2W5FP15_9BACT</name>
<comment type="caution">
    <text evidence="2">The sequence shown here is derived from an EMBL/GenBank/DDBJ whole genome shotgun (WGS) entry which is preliminary data.</text>
</comment>
<dbReference type="EMBL" id="QFOT01000017">
    <property type="protein sequence ID" value="PZP56713.1"/>
    <property type="molecule type" value="Genomic_DNA"/>
</dbReference>
<keyword evidence="1" id="KW-0472">Membrane</keyword>
<dbReference type="AlphaFoldDB" id="A0A2W5FP15"/>
<feature type="transmembrane region" description="Helical" evidence="1">
    <location>
        <begin position="14"/>
        <end position="33"/>
    </location>
</feature>
<dbReference type="InterPro" id="IPR013879">
    <property type="entry name" value="DUF1761"/>
</dbReference>
<accession>A0A2W5FP15</accession>
<organism evidence="2 3">
    <name type="scientific">Micavibrio aeruginosavorus</name>
    <dbReference type="NCBI Taxonomy" id="349221"/>
    <lineage>
        <taxon>Bacteria</taxon>
        <taxon>Pseudomonadati</taxon>
        <taxon>Bdellovibrionota</taxon>
        <taxon>Bdellovibrionia</taxon>
        <taxon>Bdellovibrionales</taxon>
        <taxon>Pseudobdellovibrionaceae</taxon>
        <taxon>Micavibrio</taxon>
    </lineage>
</organism>
<keyword evidence="1" id="KW-0812">Transmembrane</keyword>
<dbReference type="Proteomes" id="UP000249739">
    <property type="component" value="Unassembled WGS sequence"/>
</dbReference>
<keyword evidence="1" id="KW-1133">Transmembrane helix</keyword>
<gene>
    <name evidence="2" type="ORF">DI586_02785</name>
</gene>